<dbReference type="NCBIfam" id="TIGR02412">
    <property type="entry name" value="pepN_strep_liv"/>
    <property type="match status" value="1"/>
</dbReference>
<dbReference type="InterPro" id="IPR042097">
    <property type="entry name" value="Aminopeptidase_N-like_N_sf"/>
</dbReference>
<evidence type="ECO:0000256" key="2">
    <source>
        <dbReference type="ARBA" id="ARBA00001947"/>
    </source>
</evidence>
<dbReference type="Proteomes" id="UP000573599">
    <property type="component" value="Unassembled WGS sequence"/>
</dbReference>
<dbReference type="Pfam" id="PF11838">
    <property type="entry name" value="ERAP1_C"/>
    <property type="match status" value="1"/>
</dbReference>
<feature type="domain" description="ERAP1-like C-terminal" evidence="15">
    <location>
        <begin position="506"/>
        <end position="808"/>
    </location>
</feature>
<dbReference type="SUPFAM" id="SSF63737">
    <property type="entry name" value="Leukotriene A4 hydrolase N-terminal domain"/>
    <property type="match status" value="1"/>
</dbReference>
<keyword evidence="8" id="KW-0479">Metal-binding</keyword>
<dbReference type="Pfam" id="PF01433">
    <property type="entry name" value="Peptidase_M1"/>
    <property type="match status" value="1"/>
</dbReference>
<dbReference type="PANTHER" id="PTHR11533">
    <property type="entry name" value="PROTEASE M1 ZINC METALLOPROTEASE"/>
    <property type="match status" value="1"/>
</dbReference>
<dbReference type="GO" id="GO:0070006">
    <property type="term" value="F:metalloaminopeptidase activity"/>
    <property type="evidence" value="ECO:0007669"/>
    <property type="project" value="TreeGrafter"/>
</dbReference>
<dbReference type="Gene3D" id="2.60.40.1730">
    <property type="entry name" value="tricorn interacting facor f3 domain"/>
    <property type="match status" value="1"/>
</dbReference>
<evidence type="ECO:0000256" key="13">
    <source>
        <dbReference type="ARBA" id="ARBA00031533"/>
    </source>
</evidence>
<keyword evidence="11" id="KW-0482">Metalloprotease</keyword>
<evidence type="ECO:0000256" key="9">
    <source>
        <dbReference type="ARBA" id="ARBA00022801"/>
    </source>
</evidence>
<keyword evidence="17" id="KW-1185">Reference proteome</keyword>
<dbReference type="InterPro" id="IPR024571">
    <property type="entry name" value="ERAP1-like_C_dom"/>
</dbReference>
<evidence type="ECO:0000256" key="7">
    <source>
        <dbReference type="ARBA" id="ARBA00022670"/>
    </source>
</evidence>
<evidence type="ECO:0000256" key="4">
    <source>
        <dbReference type="ARBA" id="ARBA00012564"/>
    </source>
</evidence>
<keyword evidence="7" id="KW-0645">Protease</keyword>
<evidence type="ECO:0000313" key="16">
    <source>
        <dbReference type="EMBL" id="NYG06404.1"/>
    </source>
</evidence>
<name>A0A852WIB9_9MICO</name>
<dbReference type="InterPro" id="IPR001930">
    <property type="entry name" value="Peptidase_M1"/>
</dbReference>
<dbReference type="GO" id="GO:0005615">
    <property type="term" value="C:extracellular space"/>
    <property type="evidence" value="ECO:0007669"/>
    <property type="project" value="TreeGrafter"/>
</dbReference>
<dbReference type="Gene3D" id="1.10.390.10">
    <property type="entry name" value="Neutral Protease Domain 2"/>
    <property type="match status" value="1"/>
</dbReference>
<sequence length="823" mass="89475">MPALTRAEARERSTLIDVTRMEVTLDLDRGAESFDSRVRITFSCTTPGQSTFLDVLPSELRSLVLNGSPVDVSGLRDGRIELTGLKAENVLEADAVMTYSRDGQGLHRAVDPADGEHYVYGHLFLDAAPRVFACFDQPDLKAPYVVTVAAPQGWIVLGNGAATQVGPGRWELARTQPLATYFVTVCAGPYASVRDEHDGIPLGLHARASLREHLEREAPQMLEVTKASFDYYHSLFGIRYPFGEYHQVFVPEFNAGAMENPGCVTFRDTMIFRGAAARDEVLSRTNTITHEMAHMWFGDLVTMRWWDDLWLNESFAEYMSHRTCVDATEFTDAWIDSTMARKAWGYAAERTPSTHPVAGGAALDTQAALQDFDGISYAKGAATLRQLIAHIGDEAFIAGVSAHLREHSFGNGTLADFLGSMERASGRSLAAWSKAWLLTAGLDVISVDPSTGVIDRTVPEQFPADRPHTMDVAGFTDGVEVFRIPVTVTQDRTTVEALREAPSADLVVPNAADLTWATVTLDPASVEAVPTALAAVPDPQARAVVWIALLDGVCLGTVDPRVLVRTFGNAWPAEDNGSVLSRTSLALLSRFIPTFLPPDEQAWAERVVADAAGQLLRSAPLGSTRALVAARTVARSTDDESLLRAWAAGLERPSGLEADSDFGWIAVRNLASRGQVDRGFVEARRAEDDTLQGRLHALSATAALPDREAKAWAWAELTTNRTRSNYELNALAQGFWLAADLDVVRPYVERYFAEVPAMTAWVGEDALARVATLAYPARIVEATTAELSAAAVASGRLSVAVRRSVVDAESELREALRSRATFG</sequence>
<evidence type="ECO:0000259" key="14">
    <source>
        <dbReference type="Pfam" id="PF01433"/>
    </source>
</evidence>
<dbReference type="GO" id="GO:0008270">
    <property type="term" value="F:zinc ion binding"/>
    <property type="evidence" value="ECO:0007669"/>
    <property type="project" value="InterPro"/>
</dbReference>
<evidence type="ECO:0000256" key="3">
    <source>
        <dbReference type="ARBA" id="ARBA00010136"/>
    </source>
</evidence>
<dbReference type="InterPro" id="IPR014782">
    <property type="entry name" value="Peptidase_M1_dom"/>
</dbReference>
<dbReference type="SUPFAM" id="SSF55486">
    <property type="entry name" value="Metalloproteases ('zincins'), catalytic domain"/>
    <property type="match status" value="1"/>
</dbReference>
<accession>A0A852WIB9</accession>
<feature type="domain" description="Peptidase M1 membrane alanine aminopeptidase" evidence="14">
    <location>
        <begin position="222"/>
        <end position="436"/>
    </location>
</feature>
<dbReference type="InterPro" id="IPR027268">
    <property type="entry name" value="Peptidase_M4/M1_CTD_sf"/>
</dbReference>
<organism evidence="16 17">
    <name type="scientific">Pedococcus badiiscoriae</name>
    <dbReference type="NCBI Taxonomy" id="642776"/>
    <lineage>
        <taxon>Bacteria</taxon>
        <taxon>Bacillati</taxon>
        <taxon>Actinomycetota</taxon>
        <taxon>Actinomycetes</taxon>
        <taxon>Micrococcales</taxon>
        <taxon>Intrasporangiaceae</taxon>
        <taxon>Pedococcus</taxon>
    </lineage>
</organism>
<dbReference type="EMBL" id="JACCAB010000001">
    <property type="protein sequence ID" value="NYG06404.1"/>
    <property type="molecule type" value="Genomic_DNA"/>
</dbReference>
<comment type="catalytic activity">
    <reaction evidence="1">
        <text>Release of an N-terminal amino acid, Xaa-|-Yaa- from a peptide, amide or arylamide. Xaa is preferably Ala, but may be most amino acids including Pro (slow action). When a terminal hydrophobic residue is followed by a prolyl residue, the two may be released as an intact Xaa-Pro dipeptide.</text>
        <dbReference type="EC" id="3.4.11.2"/>
    </reaction>
</comment>
<gene>
    <name evidence="16" type="ORF">BJ986_000891</name>
</gene>
<evidence type="ECO:0000313" key="17">
    <source>
        <dbReference type="Proteomes" id="UP000573599"/>
    </source>
</evidence>
<evidence type="ECO:0000256" key="6">
    <source>
        <dbReference type="ARBA" id="ARBA00022438"/>
    </source>
</evidence>
<evidence type="ECO:0000256" key="5">
    <source>
        <dbReference type="ARBA" id="ARBA00015611"/>
    </source>
</evidence>
<keyword evidence="9 16" id="KW-0378">Hydrolase</keyword>
<keyword evidence="10" id="KW-0862">Zinc</keyword>
<evidence type="ECO:0000256" key="11">
    <source>
        <dbReference type="ARBA" id="ARBA00023049"/>
    </source>
</evidence>
<evidence type="ECO:0000256" key="1">
    <source>
        <dbReference type="ARBA" id="ARBA00000098"/>
    </source>
</evidence>
<dbReference type="GO" id="GO:0005737">
    <property type="term" value="C:cytoplasm"/>
    <property type="evidence" value="ECO:0007669"/>
    <property type="project" value="TreeGrafter"/>
</dbReference>
<protein>
    <recommendedName>
        <fullName evidence="5">Aminopeptidase N</fullName>
        <ecNumber evidence="4">3.4.11.2</ecNumber>
    </recommendedName>
    <alternativeName>
        <fullName evidence="12">Alanine aminopeptidase</fullName>
    </alternativeName>
    <alternativeName>
        <fullName evidence="13">Lysyl aminopeptidase</fullName>
    </alternativeName>
</protein>
<evidence type="ECO:0000259" key="15">
    <source>
        <dbReference type="Pfam" id="PF11838"/>
    </source>
</evidence>
<evidence type="ECO:0000256" key="12">
    <source>
        <dbReference type="ARBA" id="ARBA00029811"/>
    </source>
</evidence>
<dbReference type="GO" id="GO:0016020">
    <property type="term" value="C:membrane"/>
    <property type="evidence" value="ECO:0007669"/>
    <property type="project" value="TreeGrafter"/>
</dbReference>
<comment type="caution">
    <text evidence="16">The sequence shown here is derived from an EMBL/GenBank/DDBJ whole genome shotgun (WGS) entry which is preliminary data.</text>
</comment>
<comment type="cofactor">
    <cofactor evidence="2">
        <name>Zn(2+)</name>
        <dbReference type="ChEBI" id="CHEBI:29105"/>
    </cofactor>
</comment>
<dbReference type="RefSeq" id="WP_179420893.1">
    <property type="nucleotide sequence ID" value="NZ_JACCAB010000001.1"/>
</dbReference>
<dbReference type="AlphaFoldDB" id="A0A852WIB9"/>
<comment type="similarity">
    <text evidence="3">Belongs to the peptidase M1 family.</text>
</comment>
<dbReference type="GO" id="GO:0042277">
    <property type="term" value="F:peptide binding"/>
    <property type="evidence" value="ECO:0007669"/>
    <property type="project" value="TreeGrafter"/>
</dbReference>
<dbReference type="InterPro" id="IPR012778">
    <property type="entry name" value="Pept_M1_aminopeptidase"/>
</dbReference>
<dbReference type="PRINTS" id="PR00756">
    <property type="entry name" value="ALADIPTASE"/>
</dbReference>
<dbReference type="GO" id="GO:0006508">
    <property type="term" value="P:proteolysis"/>
    <property type="evidence" value="ECO:0007669"/>
    <property type="project" value="UniProtKB-KW"/>
</dbReference>
<reference evidence="16 17" key="1">
    <citation type="submission" date="2020-07" db="EMBL/GenBank/DDBJ databases">
        <title>Sequencing the genomes of 1000 actinobacteria strains.</title>
        <authorList>
            <person name="Klenk H.-P."/>
        </authorList>
    </citation>
    <scope>NUCLEOTIDE SEQUENCE [LARGE SCALE GENOMIC DNA]</scope>
    <source>
        <strain evidence="16 17">DSM 23987</strain>
    </source>
</reference>
<dbReference type="InterPro" id="IPR050344">
    <property type="entry name" value="Peptidase_M1_aminopeptidases"/>
</dbReference>
<keyword evidence="6 16" id="KW-0031">Aminopeptidase</keyword>
<dbReference type="PANTHER" id="PTHR11533:SF174">
    <property type="entry name" value="PUROMYCIN-SENSITIVE AMINOPEPTIDASE-RELATED"/>
    <property type="match status" value="1"/>
</dbReference>
<dbReference type="GO" id="GO:0043171">
    <property type="term" value="P:peptide catabolic process"/>
    <property type="evidence" value="ECO:0007669"/>
    <property type="project" value="TreeGrafter"/>
</dbReference>
<proteinExistence type="inferred from homology"/>
<dbReference type="CDD" id="cd09602">
    <property type="entry name" value="M1_APN"/>
    <property type="match status" value="1"/>
</dbReference>
<dbReference type="GO" id="GO:0016285">
    <property type="term" value="F:alanyl aminopeptidase activity"/>
    <property type="evidence" value="ECO:0007669"/>
    <property type="project" value="UniProtKB-EC"/>
</dbReference>
<evidence type="ECO:0000256" key="10">
    <source>
        <dbReference type="ARBA" id="ARBA00022833"/>
    </source>
</evidence>
<dbReference type="EC" id="3.4.11.2" evidence="4"/>
<evidence type="ECO:0000256" key="8">
    <source>
        <dbReference type="ARBA" id="ARBA00022723"/>
    </source>
</evidence>